<evidence type="ECO:0000256" key="1">
    <source>
        <dbReference type="SAM" id="MobiDB-lite"/>
    </source>
</evidence>
<feature type="region of interest" description="Disordered" evidence="1">
    <location>
        <begin position="117"/>
        <end position="180"/>
    </location>
</feature>
<feature type="compositionally biased region" description="Polar residues" evidence="1">
    <location>
        <begin position="160"/>
        <end position="170"/>
    </location>
</feature>
<evidence type="ECO:0000313" key="3">
    <source>
        <dbReference type="Proteomes" id="UP000002640"/>
    </source>
</evidence>
<dbReference type="GeneID" id="20641664"/>
<dbReference type="PANTHER" id="PTHR33324:SF2">
    <property type="entry name" value="MYB_SANT-LIKE DNA-BINDING DOMAIN-CONTAINING PROTEIN"/>
    <property type="match status" value="1"/>
</dbReference>
<dbReference type="KEGG" id="psoj:PHYSODRAFT_298885"/>
<proteinExistence type="predicted"/>
<dbReference type="PANTHER" id="PTHR33324">
    <property type="entry name" value="EXPRESSED PROTEIN"/>
    <property type="match status" value="1"/>
</dbReference>
<reference evidence="2 3" key="1">
    <citation type="journal article" date="2006" name="Science">
        <title>Phytophthora genome sequences uncover evolutionary origins and mechanisms of pathogenesis.</title>
        <authorList>
            <person name="Tyler B.M."/>
            <person name="Tripathy S."/>
            <person name="Zhang X."/>
            <person name="Dehal P."/>
            <person name="Jiang R.H."/>
            <person name="Aerts A."/>
            <person name="Arredondo F.D."/>
            <person name="Baxter L."/>
            <person name="Bensasson D."/>
            <person name="Beynon J.L."/>
            <person name="Chapman J."/>
            <person name="Damasceno C.M."/>
            <person name="Dorrance A.E."/>
            <person name="Dou D."/>
            <person name="Dickerman A.W."/>
            <person name="Dubchak I.L."/>
            <person name="Garbelotto M."/>
            <person name="Gijzen M."/>
            <person name="Gordon S.G."/>
            <person name="Govers F."/>
            <person name="Grunwald N.J."/>
            <person name="Huang W."/>
            <person name="Ivors K.L."/>
            <person name="Jones R.W."/>
            <person name="Kamoun S."/>
            <person name="Krampis K."/>
            <person name="Lamour K.H."/>
            <person name="Lee M.K."/>
            <person name="McDonald W.H."/>
            <person name="Medina M."/>
            <person name="Meijer H.J."/>
            <person name="Nordberg E.K."/>
            <person name="Maclean D.J."/>
            <person name="Ospina-Giraldo M.D."/>
            <person name="Morris P.F."/>
            <person name="Phuntumart V."/>
            <person name="Putnam N.H."/>
            <person name="Rash S."/>
            <person name="Rose J.K."/>
            <person name="Sakihama Y."/>
            <person name="Salamov A.A."/>
            <person name="Savidor A."/>
            <person name="Scheuring C.F."/>
            <person name="Smith B.M."/>
            <person name="Sobral B.W."/>
            <person name="Terry A."/>
            <person name="Torto-Alalibo T.A."/>
            <person name="Win J."/>
            <person name="Xu Z."/>
            <person name="Zhang H."/>
            <person name="Grigoriev I.V."/>
            <person name="Rokhsar D.S."/>
            <person name="Boore J.L."/>
        </authorList>
    </citation>
    <scope>NUCLEOTIDE SEQUENCE [LARGE SCALE GENOMIC DNA]</scope>
    <source>
        <strain evidence="2 3">P6497</strain>
    </source>
</reference>
<dbReference type="AlphaFoldDB" id="G4Z640"/>
<dbReference type="InParanoid" id="G4Z640"/>
<feature type="compositionally biased region" description="Polar residues" evidence="1">
    <location>
        <begin position="120"/>
        <end position="132"/>
    </location>
</feature>
<keyword evidence="3" id="KW-1185">Reference proteome</keyword>
<organism evidence="2 3">
    <name type="scientific">Phytophthora sojae (strain P6497)</name>
    <name type="common">Soybean stem and root rot agent</name>
    <name type="synonym">Phytophthora megasperma f. sp. glycines</name>
    <dbReference type="NCBI Taxonomy" id="1094619"/>
    <lineage>
        <taxon>Eukaryota</taxon>
        <taxon>Sar</taxon>
        <taxon>Stramenopiles</taxon>
        <taxon>Oomycota</taxon>
        <taxon>Peronosporomycetes</taxon>
        <taxon>Peronosporales</taxon>
        <taxon>Peronosporaceae</taxon>
        <taxon>Phytophthora</taxon>
    </lineage>
</organism>
<dbReference type="EMBL" id="JH159153">
    <property type="protein sequence ID" value="EGZ20961.1"/>
    <property type="molecule type" value="Genomic_DNA"/>
</dbReference>
<protein>
    <submittedName>
        <fullName evidence="2">Uncharacterized protein</fullName>
    </submittedName>
</protein>
<dbReference type="OMA" id="CRTNMTK"/>
<name>G4Z640_PHYSP</name>
<dbReference type="Proteomes" id="UP000002640">
    <property type="component" value="Unassembled WGS sequence"/>
</dbReference>
<accession>G4Z640</accession>
<evidence type="ECO:0000313" key="2">
    <source>
        <dbReference type="EMBL" id="EGZ20961.1"/>
    </source>
</evidence>
<gene>
    <name evidence="2" type="ORF">PHYSODRAFT_298885</name>
</gene>
<sequence>MAKPWDVDAAAPGSLTSMGVLVRWLRTPGNYKRWETQPKKPLVEEIVAALKKERTSPRSPSSVRHKIFKLQHQFETATIWLKSEGQLAQFCSGGADDVVKEKCPLYLELMPVFQVDDAEPSNNSDGANVSDRSSGEVDAAGVEEEVQPAKLTAKGKRKTTPNVKAQQSSATKRKTKGSQAQPVIVEQAVVDAMETNSPEQQQQQTVFPAERSLALTEFQRRSESRWIEYSGAELAPRFDEIRSQRLLDREIERVDALAKVQLEAEAKRQELHTRCTNALERQRLRNAGLSEEEVDAIVPK</sequence>
<dbReference type="RefSeq" id="XP_009523678.1">
    <property type="nucleotide sequence ID" value="XM_009525383.1"/>
</dbReference>